<comment type="caution">
    <text evidence="2">The sequence shown here is derived from an EMBL/GenBank/DDBJ whole genome shotgun (WGS) entry which is preliminary data.</text>
</comment>
<accession>A0ABV9QWF3</accession>
<dbReference type="Pfam" id="PF09723">
    <property type="entry name" value="Zn_ribbon_8"/>
    <property type="match status" value="1"/>
</dbReference>
<dbReference type="Proteomes" id="UP001595886">
    <property type="component" value="Unassembled WGS sequence"/>
</dbReference>
<proteinExistence type="predicted"/>
<dbReference type="EMBL" id="JBHSHD010000010">
    <property type="protein sequence ID" value="MFC4821680.1"/>
    <property type="molecule type" value="Genomic_DNA"/>
</dbReference>
<gene>
    <name evidence="2" type="ORF">ACFO6Q_15210</name>
</gene>
<keyword evidence="3" id="KW-1185">Reference proteome</keyword>
<dbReference type="NCBIfam" id="TIGR02605">
    <property type="entry name" value="CxxC_CxxC_SSSS"/>
    <property type="match status" value="1"/>
</dbReference>
<reference evidence="3" key="1">
    <citation type="journal article" date="2019" name="Int. J. Syst. Evol. Microbiol.">
        <title>The Global Catalogue of Microorganisms (GCM) 10K type strain sequencing project: providing services to taxonomists for standard genome sequencing and annotation.</title>
        <authorList>
            <consortium name="The Broad Institute Genomics Platform"/>
            <consortium name="The Broad Institute Genome Sequencing Center for Infectious Disease"/>
            <person name="Wu L."/>
            <person name="Ma J."/>
        </authorList>
    </citation>
    <scope>NUCLEOTIDE SEQUENCE [LARGE SCALE GENOMIC DNA]</scope>
    <source>
        <strain evidence="3">CCUG 30340</strain>
    </source>
</reference>
<name>A0ABV9QWF3_9GAMM</name>
<dbReference type="InterPro" id="IPR013429">
    <property type="entry name" value="Regulatory_FmdB_Zinc_ribbon"/>
</dbReference>
<protein>
    <submittedName>
        <fullName evidence="2">FmdB family zinc ribbon protein</fullName>
    </submittedName>
</protein>
<sequence>MNLRRVERIFATMPIYEYAASTPRSCPTCSAGFERLQKLADTPLDACPDCGAPVHRVLSAPQVVAGQGHVLRESHIAKHGFTQYRRVGKGKYEKTAGKGPDTISGD</sequence>
<evidence type="ECO:0000313" key="3">
    <source>
        <dbReference type="Proteomes" id="UP001595886"/>
    </source>
</evidence>
<dbReference type="SMART" id="SM00834">
    <property type="entry name" value="CxxC_CXXC_SSSS"/>
    <property type="match status" value="1"/>
</dbReference>
<dbReference type="RefSeq" id="WP_380021953.1">
    <property type="nucleotide sequence ID" value="NZ_JBHSHD010000010.1"/>
</dbReference>
<evidence type="ECO:0000313" key="2">
    <source>
        <dbReference type="EMBL" id="MFC4821680.1"/>
    </source>
</evidence>
<organism evidence="2 3">
    <name type="scientific">Dokdonella ginsengisoli</name>
    <dbReference type="NCBI Taxonomy" id="363846"/>
    <lineage>
        <taxon>Bacteria</taxon>
        <taxon>Pseudomonadati</taxon>
        <taxon>Pseudomonadota</taxon>
        <taxon>Gammaproteobacteria</taxon>
        <taxon>Lysobacterales</taxon>
        <taxon>Rhodanobacteraceae</taxon>
        <taxon>Dokdonella</taxon>
    </lineage>
</organism>
<evidence type="ECO:0000259" key="1">
    <source>
        <dbReference type="SMART" id="SM00834"/>
    </source>
</evidence>
<feature type="domain" description="Putative regulatory protein FmdB zinc ribbon" evidence="1">
    <location>
        <begin position="13"/>
        <end position="59"/>
    </location>
</feature>